<accession>A0A097IIL3</accession>
<dbReference type="Gene3D" id="3.40.50.1820">
    <property type="entry name" value="alpha/beta hydrolase"/>
    <property type="match status" value="1"/>
</dbReference>
<gene>
    <name evidence="2" type="ORF">CDOO_12370</name>
</gene>
<dbReference type="Proteomes" id="UP000029914">
    <property type="component" value="Chromosome"/>
</dbReference>
<dbReference type="EMBL" id="CP006764">
    <property type="protein sequence ID" value="AIT61963.1"/>
    <property type="molecule type" value="Genomic_DNA"/>
</dbReference>
<sequence length="281" mass="28722">MHRNLAAATLTATALVALAAPASAQSSSASAPVTNDATCVGQPVIFLHGTGASSKDWNNAAAAVSEQGMCPWTIDYGRSGATIMAIAQVGGYGDVDDSAREIEAKIGEIMAVTGAEKVSLVGHSQGGTQTKKYIQQLGHAYNVDRVVTLGATFHGTTLNGSAEFLGGLVRTFPLLSAFFASTGSLQQLVDTPQVTALDQFPDTAPGILYTAGYSPSDTTATPNQTSMLAAGPGADVVNVNVETQCADAGQIPHPQLPSSRASVNLILWGLTRTAGETAPSC</sequence>
<proteinExistence type="predicted"/>
<dbReference type="Pfam" id="PF02089">
    <property type="entry name" value="Palm_thioest"/>
    <property type="match status" value="1"/>
</dbReference>
<keyword evidence="3" id="KW-1185">Reference proteome</keyword>
<protein>
    <submittedName>
        <fullName evidence="2">Lipase</fullName>
    </submittedName>
</protein>
<dbReference type="SUPFAM" id="SSF53474">
    <property type="entry name" value="alpha/beta-Hydrolases"/>
    <property type="match status" value="1"/>
</dbReference>
<dbReference type="OrthoDB" id="8871309at2"/>
<evidence type="ECO:0000256" key="1">
    <source>
        <dbReference type="SAM" id="SignalP"/>
    </source>
</evidence>
<dbReference type="RefSeq" id="WP_018022094.1">
    <property type="nucleotide sequence ID" value="NZ_AQUX01000005.1"/>
</dbReference>
<dbReference type="KEGG" id="cdo:CDOO_12370"/>
<evidence type="ECO:0000313" key="3">
    <source>
        <dbReference type="Proteomes" id="UP000029914"/>
    </source>
</evidence>
<keyword evidence="1" id="KW-0732">Signal</keyword>
<dbReference type="InterPro" id="IPR029058">
    <property type="entry name" value="AB_hydrolase_fold"/>
</dbReference>
<name>A0A097IIL3_9CORY</name>
<reference evidence="2 3" key="1">
    <citation type="submission" date="2013-09" db="EMBL/GenBank/DDBJ databases">
        <title>Complete genome sequence of Corynebacterium doosanense CAU 212(T) (=DSM 45436(T)), isolated from activated sludge.</title>
        <authorList>
            <person name="Schaffert L."/>
            <person name="Albersmeier A."/>
            <person name="Kalinowski J."/>
            <person name="Ruckert C."/>
        </authorList>
    </citation>
    <scope>NUCLEOTIDE SEQUENCE [LARGE SCALE GENOMIC DNA]</scope>
    <source>
        <strain evidence="2 3">CAU 212</strain>
    </source>
</reference>
<evidence type="ECO:0000313" key="2">
    <source>
        <dbReference type="EMBL" id="AIT61963.1"/>
    </source>
</evidence>
<dbReference type="STRING" id="558173.CDOO_12370"/>
<feature type="chain" id="PRO_5038704920" evidence="1">
    <location>
        <begin position="20"/>
        <end position="281"/>
    </location>
</feature>
<feature type="signal peptide" evidence="1">
    <location>
        <begin position="1"/>
        <end position="19"/>
    </location>
</feature>
<dbReference type="AlphaFoldDB" id="A0A097IIL3"/>
<dbReference type="eggNOG" id="COG1075">
    <property type="taxonomic scope" value="Bacteria"/>
</dbReference>
<dbReference type="HOGENOM" id="CLU_029537_4_1_11"/>
<organism evidence="2 3">
    <name type="scientific">Corynebacterium doosanense CAU 212 = DSM 45436</name>
    <dbReference type="NCBI Taxonomy" id="558173"/>
    <lineage>
        <taxon>Bacteria</taxon>
        <taxon>Bacillati</taxon>
        <taxon>Actinomycetota</taxon>
        <taxon>Actinomycetes</taxon>
        <taxon>Mycobacteriales</taxon>
        <taxon>Corynebacteriaceae</taxon>
        <taxon>Corynebacterium</taxon>
    </lineage>
</organism>